<dbReference type="EMBL" id="PQFF01000432">
    <property type="protein sequence ID" value="RHZ50423.1"/>
    <property type="molecule type" value="Genomic_DNA"/>
</dbReference>
<dbReference type="AlphaFoldDB" id="A0A397GN22"/>
<keyword evidence="2" id="KW-1185">Reference proteome</keyword>
<evidence type="ECO:0000313" key="2">
    <source>
        <dbReference type="Proteomes" id="UP000266861"/>
    </source>
</evidence>
<accession>A0A397GN22</accession>
<organism evidence="1 2">
    <name type="scientific">Diversispora epigaea</name>
    <dbReference type="NCBI Taxonomy" id="1348612"/>
    <lineage>
        <taxon>Eukaryota</taxon>
        <taxon>Fungi</taxon>
        <taxon>Fungi incertae sedis</taxon>
        <taxon>Mucoromycota</taxon>
        <taxon>Glomeromycotina</taxon>
        <taxon>Glomeromycetes</taxon>
        <taxon>Diversisporales</taxon>
        <taxon>Diversisporaceae</taxon>
        <taxon>Diversispora</taxon>
    </lineage>
</organism>
<protein>
    <submittedName>
        <fullName evidence="1">Uncharacterized protein</fullName>
    </submittedName>
</protein>
<gene>
    <name evidence="1" type="ORF">Glove_499g18</name>
</gene>
<proteinExistence type="predicted"/>
<evidence type="ECO:0000313" key="1">
    <source>
        <dbReference type="EMBL" id="RHZ50423.1"/>
    </source>
</evidence>
<dbReference type="Proteomes" id="UP000266861">
    <property type="component" value="Unassembled WGS sequence"/>
</dbReference>
<dbReference type="OrthoDB" id="2430695at2759"/>
<name>A0A397GN22_9GLOM</name>
<sequence>MSKVFTHKYFDKKTSEWDILDFLNECEEEQFGLKIHQCITSLEKIVSFKQSSKGVREGTLLQTDISRRRNHKWEHK</sequence>
<reference evidence="1 2" key="1">
    <citation type="submission" date="2018-08" db="EMBL/GenBank/DDBJ databases">
        <title>Genome and evolution of the arbuscular mycorrhizal fungus Diversispora epigaea (formerly Glomus versiforme) and its bacterial endosymbionts.</title>
        <authorList>
            <person name="Sun X."/>
            <person name="Fei Z."/>
            <person name="Harrison M."/>
        </authorList>
    </citation>
    <scope>NUCLEOTIDE SEQUENCE [LARGE SCALE GENOMIC DNA]</scope>
    <source>
        <strain evidence="1 2">IT104</strain>
    </source>
</reference>
<comment type="caution">
    <text evidence="1">The sequence shown here is derived from an EMBL/GenBank/DDBJ whole genome shotgun (WGS) entry which is preliminary data.</text>
</comment>